<dbReference type="GO" id="GO:0043190">
    <property type="term" value="C:ATP-binding cassette (ABC) transporter complex"/>
    <property type="evidence" value="ECO:0007669"/>
    <property type="project" value="InterPro"/>
</dbReference>
<name>A0A176XH34_AGRTU</name>
<gene>
    <name evidence="3" type="ORF">A7J57_23035</name>
</gene>
<keyword evidence="1" id="KW-1133">Transmembrane helix</keyword>
<dbReference type="InterPro" id="IPR047817">
    <property type="entry name" value="ABC2_TM_bact-type"/>
</dbReference>
<accession>A0A176XH34</accession>
<dbReference type="PROSITE" id="PS51012">
    <property type="entry name" value="ABC_TM2"/>
    <property type="match status" value="1"/>
</dbReference>
<dbReference type="RefSeq" id="WP_063948043.1">
    <property type="nucleotide sequence ID" value="NZ_JBJDNA010000003.1"/>
</dbReference>
<dbReference type="PRINTS" id="PR00164">
    <property type="entry name" value="ABC2TRNSPORT"/>
</dbReference>
<comment type="similarity">
    <text evidence="1">Belongs to the ABC-2 integral membrane protein family.</text>
</comment>
<feature type="transmembrane region" description="Helical" evidence="1">
    <location>
        <begin position="20"/>
        <end position="41"/>
    </location>
</feature>
<feature type="transmembrane region" description="Helical" evidence="1">
    <location>
        <begin position="53"/>
        <end position="78"/>
    </location>
</feature>
<feature type="domain" description="ABC transmembrane type-2" evidence="2">
    <location>
        <begin position="18"/>
        <end position="239"/>
    </location>
</feature>
<keyword evidence="1" id="KW-0813">Transport</keyword>
<feature type="transmembrane region" description="Helical" evidence="1">
    <location>
        <begin position="218"/>
        <end position="235"/>
    </location>
</feature>
<evidence type="ECO:0000259" key="2">
    <source>
        <dbReference type="PROSITE" id="PS51012"/>
    </source>
</evidence>
<evidence type="ECO:0000256" key="1">
    <source>
        <dbReference type="RuleBase" id="RU361157"/>
    </source>
</evidence>
<dbReference type="EMBL" id="LXPS01000007">
    <property type="protein sequence ID" value="OAE48265.1"/>
    <property type="molecule type" value="Genomic_DNA"/>
</dbReference>
<sequence length="246" mass="27593">MSAVVLRDMRSRFFNHGLGFLLVSLWPLAHMIILLGIFTVMGRKAPYGESLNVFFATGLIPTLAFMYVSRFMSLSLTINRPMLSFPVVKVVDIMLARAFLEVVAASLTLFFMFMILLALGDNPLPANVFEAVYAYLSVILLAVGVGSLAGVFVMFMPFFATIYALMMIVVYISSGTVFVSAALPTKITYILSWNPVFHAVEWMRFAYFPGYSDKWLDRSYIISFGALALCLGLFLERTLRMRMLEG</sequence>
<keyword evidence="1" id="KW-1003">Cell membrane</keyword>
<dbReference type="AlphaFoldDB" id="A0A176XH34"/>
<feature type="transmembrane region" description="Helical" evidence="1">
    <location>
        <begin position="162"/>
        <end position="183"/>
    </location>
</feature>
<proteinExistence type="inferred from homology"/>
<dbReference type="InterPro" id="IPR000412">
    <property type="entry name" value="ABC_2_transport"/>
</dbReference>
<feature type="transmembrane region" description="Helical" evidence="1">
    <location>
        <begin position="132"/>
        <end position="155"/>
    </location>
</feature>
<reference evidence="3 4" key="1">
    <citation type="submission" date="2016-05" db="EMBL/GenBank/DDBJ databases">
        <authorList>
            <person name="Lavstsen T."/>
            <person name="Jespersen J.S."/>
        </authorList>
    </citation>
    <scope>NUCLEOTIDE SEQUENCE [LARGE SCALE GENOMIC DNA]</scope>
    <source>
        <strain evidence="3 4">KCJ1736</strain>
    </source>
</reference>
<evidence type="ECO:0000313" key="4">
    <source>
        <dbReference type="Proteomes" id="UP000077098"/>
    </source>
</evidence>
<comment type="caution">
    <text evidence="3">The sequence shown here is derived from an EMBL/GenBank/DDBJ whole genome shotgun (WGS) entry which is preliminary data.</text>
</comment>
<dbReference type="Proteomes" id="UP000077098">
    <property type="component" value="Unassembled WGS sequence"/>
</dbReference>
<comment type="subcellular location">
    <subcellularLocation>
        <location evidence="1">Cell inner membrane</location>
        <topology evidence="1">Multi-pass membrane protein</topology>
    </subcellularLocation>
</comment>
<evidence type="ECO:0000313" key="3">
    <source>
        <dbReference type="EMBL" id="OAE48265.1"/>
    </source>
</evidence>
<keyword evidence="1" id="KW-0472">Membrane</keyword>
<protein>
    <recommendedName>
        <fullName evidence="1">Transport permease protein</fullName>
    </recommendedName>
</protein>
<keyword evidence="1" id="KW-0812">Transmembrane</keyword>
<feature type="transmembrane region" description="Helical" evidence="1">
    <location>
        <begin position="98"/>
        <end position="120"/>
    </location>
</feature>
<organism evidence="3 4">
    <name type="scientific">Agrobacterium tumefaciens</name>
    <dbReference type="NCBI Taxonomy" id="358"/>
    <lineage>
        <taxon>Bacteria</taxon>
        <taxon>Pseudomonadati</taxon>
        <taxon>Pseudomonadota</taxon>
        <taxon>Alphaproteobacteria</taxon>
        <taxon>Hyphomicrobiales</taxon>
        <taxon>Rhizobiaceae</taxon>
        <taxon>Rhizobium/Agrobacterium group</taxon>
        <taxon>Agrobacterium</taxon>
        <taxon>Agrobacterium tumefaciens complex</taxon>
    </lineage>
</organism>
<dbReference type="GO" id="GO:0140359">
    <property type="term" value="F:ABC-type transporter activity"/>
    <property type="evidence" value="ECO:0007669"/>
    <property type="project" value="InterPro"/>
</dbReference>